<dbReference type="PRINTS" id="PR00727">
    <property type="entry name" value="LEADERPTASE"/>
</dbReference>
<dbReference type="AlphaFoldDB" id="A0A7V5P0N4"/>
<dbReference type="InterPro" id="IPR036286">
    <property type="entry name" value="LexA/Signal_pep-like_sf"/>
</dbReference>
<keyword evidence="6 8" id="KW-0378">Hydrolase</keyword>
<organism evidence="11">
    <name type="scientific">Thermodesulfatator atlanticus</name>
    <dbReference type="NCBI Taxonomy" id="501497"/>
    <lineage>
        <taxon>Bacteria</taxon>
        <taxon>Pseudomonadati</taxon>
        <taxon>Thermodesulfobacteriota</taxon>
        <taxon>Thermodesulfobacteria</taxon>
        <taxon>Thermodesulfobacteriales</taxon>
        <taxon>Thermodesulfatatoraceae</taxon>
        <taxon>Thermodesulfatator</taxon>
    </lineage>
</organism>
<dbReference type="CDD" id="cd06530">
    <property type="entry name" value="S26_SPase_I"/>
    <property type="match status" value="1"/>
</dbReference>
<evidence type="ECO:0000256" key="9">
    <source>
        <dbReference type="RuleBase" id="RU362042"/>
    </source>
</evidence>
<dbReference type="InterPro" id="IPR019758">
    <property type="entry name" value="Pept_S26A_signal_pept_1_CS"/>
</dbReference>
<dbReference type="GO" id="GO:0016020">
    <property type="term" value="C:membrane"/>
    <property type="evidence" value="ECO:0007669"/>
    <property type="project" value="UniProtKB-SubCell"/>
</dbReference>
<evidence type="ECO:0000256" key="1">
    <source>
        <dbReference type="ARBA" id="ARBA00000677"/>
    </source>
</evidence>
<feature type="active site" evidence="7">
    <location>
        <position position="97"/>
    </location>
</feature>
<comment type="catalytic activity">
    <reaction evidence="1 8">
        <text>Cleavage of hydrophobic, N-terminal signal or leader sequences from secreted and periplasmic proteins.</text>
        <dbReference type="EC" id="3.4.21.89"/>
    </reaction>
</comment>
<dbReference type="PANTHER" id="PTHR43390:SF1">
    <property type="entry name" value="CHLOROPLAST PROCESSING PEPTIDASE"/>
    <property type="match status" value="1"/>
</dbReference>
<protein>
    <recommendedName>
        <fullName evidence="4 8">Signal peptidase I</fullName>
        <ecNumber evidence="3 8">3.4.21.89</ecNumber>
    </recommendedName>
</protein>
<evidence type="ECO:0000256" key="3">
    <source>
        <dbReference type="ARBA" id="ARBA00013208"/>
    </source>
</evidence>
<dbReference type="PROSITE" id="PS00761">
    <property type="entry name" value="SPASE_I_3"/>
    <property type="match status" value="1"/>
</dbReference>
<proteinExistence type="inferred from homology"/>
<evidence type="ECO:0000256" key="6">
    <source>
        <dbReference type="ARBA" id="ARBA00022801"/>
    </source>
</evidence>
<evidence type="ECO:0000256" key="5">
    <source>
        <dbReference type="ARBA" id="ARBA00022670"/>
    </source>
</evidence>
<accession>A0A7V5P0N4</accession>
<dbReference type="EC" id="3.4.21.89" evidence="3 8"/>
<feature type="domain" description="Peptidase S26" evidence="10">
    <location>
        <begin position="11"/>
        <end position="187"/>
    </location>
</feature>
<dbReference type="SUPFAM" id="SSF51306">
    <property type="entry name" value="LexA/Signal peptidase"/>
    <property type="match status" value="1"/>
</dbReference>
<name>A0A7V5P0N4_9BACT</name>
<dbReference type="EMBL" id="DROK01000198">
    <property type="protein sequence ID" value="HHI97551.1"/>
    <property type="molecule type" value="Genomic_DNA"/>
</dbReference>
<dbReference type="InterPro" id="IPR019533">
    <property type="entry name" value="Peptidase_S26"/>
</dbReference>
<dbReference type="Gene3D" id="2.10.109.10">
    <property type="entry name" value="Umud Fragment, subunit A"/>
    <property type="match status" value="1"/>
</dbReference>
<reference evidence="11" key="1">
    <citation type="journal article" date="2020" name="mSystems">
        <title>Genome- and Community-Level Interaction Insights into Carbon Utilization and Element Cycling Functions of Hydrothermarchaeota in Hydrothermal Sediment.</title>
        <authorList>
            <person name="Zhou Z."/>
            <person name="Liu Y."/>
            <person name="Xu W."/>
            <person name="Pan J."/>
            <person name="Luo Z.H."/>
            <person name="Li M."/>
        </authorList>
    </citation>
    <scope>NUCLEOTIDE SEQUENCE [LARGE SCALE GENOMIC DNA]</scope>
    <source>
        <strain evidence="11">HyVt-533</strain>
    </source>
</reference>
<dbReference type="NCBIfam" id="TIGR02227">
    <property type="entry name" value="sigpep_I_bact"/>
    <property type="match status" value="1"/>
</dbReference>
<comment type="caution">
    <text evidence="11">The sequence shown here is derived from an EMBL/GenBank/DDBJ whole genome shotgun (WGS) entry which is preliminary data.</text>
</comment>
<sequence>MAQTDTLAAKIIEWAKTIVLALILALFIRTFIVQAFKIPSGSMIPTLLIGDHILVNKFIYGVRNPLTRSVWIKGKEPARRDVIVFIYPKNRKLDFIKRVIGLPGEIVEIRNKKVYINGVPLEEPYVIHTDPNILPREISPRDNFGPVKVPPGHLFVMGDNRDQSNDSRFWGFVPIRDVKGKAFIIYFSWDREHFRIRWRRIGKLIH</sequence>
<evidence type="ECO:0000313" key="11">
    <source>
        <dbReference type="EMBL" id="HHI97551.1"/>
    </source>
</evidence>
<dbReference type="InterPro" id="IPR019757">
    <property type="entry name" value="Pept_S26A_signal_pept_1_Lys-AS"/>
</dbReference>
<evidence type="ECO:0000256" key="8">
    <source>
        <dbReference type="RuleBase" id="RU003993"/>
    </source>
</evidence>
<dbReference type="PROSITE" id="PS00501">
    <property type="entry name" value="SPASE_I_1"/>
    <property type="match status" value="1"/>
</dbReference>
<evidence type="ECO:0000256" key="2">
    <source>
        <dbReference type="ARBA" id="ARBA00009370"/>
    </source>
</evidence>
<dbReference type="Proteomes" id="UP000886101">
    <property type="component" value="Unassembled WGS sequence"/>
</dbReference>
<dbReference type="InterPro" id="IPR000223">
    <property type="entry name" value="Pept_S26A_signal_pept_1"/>
</dbReference>
<keyword evidence="5 8" id="KW-0645">Protease</keyword>
<dbReference type="PANTHER" id="PTHR43390">
    <property type="entry name" value="SIGNAL PEPTIDASE I"/>
    <property type="match status" value="1"/>
</dbReference>
<comment type="similarity">
    <text evidence="2 9">Belongs to the peptidase S26 family.</text>
</comment>
<dbReference type="GO" id="GO:0006465">
    <property type="term" value="P:signal peptide processing"/>
    <property type="evidence" value="ECO:0007669"/>
    <property type="project" value="InterPro"/>
</dbReference>
<dbReference type="PROSITE" id="PS00760">
    <property type="entry name" value="SPASE_I_2"/>
    <property type="match status" value="1"/>
</dbReference>
<evidence type="ECO:0000256" key="4">
    <source>
        <dbReference type="ARBA" id="ARBA00019232"/>
    </source>
</evidence>
<dbReference type="GO" id="GO:0004252">
    <property type="term" value="F:serine-type endopeptidase activity"/>
    <property type="evidence" value="ECO:0007669"/>
    <property type="project" value="InterPro"/>
</dbReference>
<gene>
    <name evidence="11" type="primary">lepB</name>
    <name evidence="11" type="ORF">ENJ96_06835</name>
</gene>
<dbReference type="GO" id="GO:0009003">
    <property type="term" value="F:signal peptidase activity"/>
    <property type="evidence" value="ECO:0007669"/>
    <property type="project" value="UniProtKB-EC"/>
</dbReference>
<dbReference type="InterPro" id="IPR019756">
    <property type="entry name" value="Pept_S26A_signal_pept_1_Ser-AS"/>
</dbReference>
<comment type="subcellular location">
    <subcellularLocation>
        <location evidence="9">Membrane</location>
        <topology evidence="9">Single-pass type II membrane protein</topology>
    </subcellularLocation>
</comment>
<evidence type="ECO:0000256" key="7">
    <source>
        <dbReference type="PIRSR" id="PIRSR600223-1"/>
    </source>
</evidence>
<feature type="active site" evidence="7">
    <location>
        <position position="42"/>
    </location>
</feature>
<evidence type="ECO:0000259" key="10">
    <source>
        <dbReference type="Pfam" id="PF10502"/>
    </source>
</evidence>
<dbReference type="Pfam" id="PF10502">
    <property type="entry name" value="Peptidase_S26"/>
    <property type="match status" value="1"/>
</dbReference>